<accession>A0A6J4U0N2</accession>
<protein>
    <submittedName>
        <fullName evidence="2">Uncharacterized protein</fullName>
    </submittedName>
</protein>
<gene>
    <name evidence="2" type="ORF">AVDCRST_MAG59-174</name>
</gene>
<evidence type="ECO:0000313" key="2">
    <source>
        <dbReference type="EMBL" id="CAA9535288.1"/>
    </source>
</evidence>
<sequence length="44" mass="4831">MLRMTEVAGASLRTDCPSRGSKAGQVREFLKLVKALGLRLEDEP</sequence>
<dbReference type="EMBL" id="CADCWF010000009">
    <property type="protein sequence ID" value="CAA9535288.1"/>
    <property type="molecule type" value="Genomic_DNA"/>
</dbReference>
<feature type="region of interest" description="Disordered" evidence="1">
    <location>
        <begin position="1"/>
        <end position="21"/>
    </location>
</feature>
<evidence type="ECO:0000256" key="1">
    <source>
        <dbReference type="SAM" id="MobiDB-lite"/>
    </source>
</evidence>
<proteinExistence type="predicted"/>
<organism evidence="2">
    <name type="scientific">uncultured Thermomicrobiales bacterium</name>
    <dbReference type="NCBI Taxonomy" id="1645740"/>
    <lineage>
        <taxon>Bacteria</taxon>
        <taxon>Pseudomonadati</taxon>
        <taxon>Thermomicrobiota</taxon>
        <taxon>Thermomicrobia</taxon>
        <taxon>Thermomicrobiales</taxon>
        <taxon>environmental samples</taxon>
    </lineage>
</organism>
<reference evidence="2" key="1">
    <citation type="submission" date="2020-02" db="EMBL/GenBank/DDBJ databases">
        <authorList>
            <person name="Meier V. D."/>
        </authorList>
    </citation>
    <scope>NUCLEOTIDE SEQUENCE</scope>
    <source>
        <strain evidence="2">AVDCRST_MAG59</strain>
    </source>
</reference>
<dbReference type="AlphaFoldDB" id="A0A6J4U0N2"/>
<name>A0A6J4U0N2_9BACT</name>